<feature type="compositionally biased region" description="Basic and acidic residues" evidence="7">
    <location>
        <begin position="604"/>
        <end position="616"/>
    </location>
</feature>
<dbReference type="STRING" id="331657.A0A4U0XM48"/>
<keyword evidence="5 6" id="KW-0175">Coiled coil</keyword>
<dbReference type="GO" id="GO:0051285">
    <property type="term" value="C:cell cortex of cell tip"/>
    <property type="evidence" value="ECO:0007669"/>
    <property type="project" value="TreeGrafter"/>
</dbReference>
<dbReference type="Pfam" id="PF24681">
    <property type="entry name" value="Kelch_KLHDC2_KLHL20_DRC7"/>
    <property type="match status" value="1"/>
</dbReference>
<sequence>MSFLFGKSKKHERTALPPATRNITSSDGPSSQAPTQNGLPGSRDGDQPRAHQQTPTPGTSVNNSSNSIGGMTDKPLNAPSQEQKTLRDWPDQEPHNARIPMAPSRPPPDASPYPWSQRRLNFTASHANPFPRYGAAVNSAASKDGGIYLMGGLINGSTVKGDLWMVEAGTGNMACYPVATTSEGPGPRVGHASLLVGNAFIVFGGDTKMDDGDMLDDTLYLLNTSTKQWSRALPAGPRPPGRYGHTLNILGSKIYIFGGQVEGYFFNDLVAFDLNQLQVASNRWELLIQNSNDGGPPHGQIPPARTNHSMVTWNDKLYLFGGTDGVIWFNDVWSYDPRTNSWSQMECIGYIPAAREGHAAALVNDVMYIFGGRTEEGNDLGDLAAFRISSRRWYTFQNMGPSPSPRSGHSMTAYGKQIIVVAGEPSSAPRDPGELSLAYFLDTSKIRYPNDQQLQQAPTAERVTPAGERVQAHRRPSGERSATPQSRGVPRDEINPNMEGPRRIAREGGVENRTVSRQRSDSALTNGSSPGSSGSKMPRAVGVPAYTGPIPQGEALQMRANGYGPDARVISPTMSERGYGLPLDTMRVAAYDDGTMSPTARDTFPTREYDNREEPPMHGYYPPETAQRTPTYQPSRIRSNSVKGTTESVAAVPSRNGSRVERQQFSPDLGIGGTPRVSVDRTRSRDHDERTHADPEVERPIDSGLGSSPALTQINDELAKDLEAAKSKNAWFASELALARKAGYNPSPSNSLLLDGRAADTFGDEDRPLIEALLLMRAELANVQGSIDKQAIAAASRIAEVGKQRDAAINEAVLAKAKLAAQGGSHGNAPQSDGQRSLTPDVDRSMEMNRKLATSLATQTELSHKLDSLVQETEAERRARQLAEETADAAQKRVTELDMYRQQYASEIESLKAELHEVQKVAREEAANRAEAHASSQLLTVDKNDLSKKLSNALTDSKNHSSILLTLREAVAASSNKASLLERKFDEEKSQRNIVEQKLTQLRSEHEERTTELDAATRRLHDAEELAEKHAEEARTHREAVLAGLGKTSDRDIDEHEAADERVTILQQQVEAANAMVRQNQTAADVASEKLRRAEERIAGLEAYQEQASKEGLSIRKQLQSAMKDIQGLQTEKADLQQQLQSQQLETNAIAVQHGALKDLLSERGIGSAEVRDVRRSRVLDSPSSLTRFGTPDPSRLRELEQQLEQSAKAHEDMRATFEQREHEVSKEWEQKLQALDNDHQAAVKYLRGTEKMLGKMKQELQRYKHHNGELEKELSSLRKDNVSRQKSPEVPSDWEQERESLRKEIEGLQDSVRTTVTQIESQMQNLRSQLQTAQHERDELRSSHEQAQRQLNTATEQARSDLNALKQANAHLESRAQDAEQKVQLLLDQVESSVDNYRRQSQVHLTNGTDGAYGHSRGPSHTSVKSSGHGHNDSISGDSIYSQGGPDTRNSIALDSLASELDALRTHWETTNRNYRLSDRFDTDHVSPSGAGELSDSMANWRKRLDLESEADDGTTTGSDVTEKNRPSRMASTASGSVYSAGGEHGGGSRVQSPTVPTAGQHAAHTRRPTTLDAARALALVVPHPLAPRPDPRLARLQPPLSSQHDTKAQHANTTTPGNAARARPAALAPSPDDARPPRTANPPERGGGPQSGPARRGWRTRWGEAPAWLHGTGWDGVGRPAPPGHGSDGAEEREGGSHDRGRTTGAAERPRTQFGGAEPVLRAARRCGPGTARRAVATEGGCTALSCSPLRRQSGRGQ</sequence>
<feature type="compositionally biased region" description="Basic and acidic residues" evidence="7">
    <location>
        <begin position="1275"/>
        <end position="1288"/>
    </location>
</feature>
<feature type="region of interest" description="Disordered" evidence="7">
    <location>
        <begin position="455"/>
        <end position="546"/>
    </location>
</feature>
<feature type="compositionally biased region" description="Polar residues" evidence="7">
    <location>
        <begin position="1349"/>
        <end position="1358"/>
    </location>
</feature>
<keyword evidence="4" id="KW-0677">Repeat</keyword>
<proteinExistence type="predicted"/>
<keyword evidence="9" id="KW-1185">Reference proteome</keyword>
<dbReference type="Proteomes" id="UP000308768">
    <property type="component" value="Unassembled WGS sequence"/>
</dbReference>
<feature type="compositionally biased region" description="Polar residues" evidence="7">
    <location>
        <begin position="50"/>
        <end position="69"/>
    </location>
</feature>
<feature type="region of interest" description="Disordered" evidence="7">
    <location>
        <begin position="997"/>
        <end position="1017"/>
    </location>
</feature>
<feature type="region of interest" description="Disordered" evidence="7">
    <location>
        <begin position="1325"/>
        <end position="1358"/>
    </location>
</feature>
<feature type="compositionally biased region" description="Low complexity" evidence="7">
    <location>
        <begin position="1613"/>
        <end position="1633"/>
    </location>
</feature>
<feature type="compositionally biased region" description="Polar residues" evidence="7">
    <location>
        <begin position="513"/>
        <end position="526"/>
    </location>
</feature>
<feature type="compositionally biased region" description="Basic and acidic residues" evidence="7">
    <location>
        <begin position="489"/>
        <end position="510"/>
    </location>
</feature>
<feature type="region of interest" description="Disordered" evidence="7">
    <location>
        <begin position="594"/>
        <end position="708"/>
    </location>
</feature>
<evidence type="ECO:0000256" key="5">
    <source>
        <dbReference type="ARBA" id="ARBA00023054"/>
    </source>
</evidence>
<gene>
    <name evidence="8" type="ORF">B0A49_05835</name>
</gene>
<feature type="region of interest" description="Disordered" evidence="7">
    <location>
        <begin position="1584"/>
        <end position="1733"/>
    </location>
</feature>
<evidence type="ECO:0000256" key="6">
    <source>
        <dbReference type="SAM" id="Coils"/>
    </source>
</evidence>
<feature type="compositionally biased region" description="Polar residues" evidence="7">
    <location>
        <begin position="21"/>
        <end position="39"/>
    </location>
</feature>
<evidence type="ECO:0000313" key="9">
    <source>
        <dbReference type="Proteomes" id="UP000308768"/>
    </source>
</evidence>
<feature type="compositionally biased region" description="Basic and acidic residues" evidence="7">
    <location>
        <begin position="1335"/>
        <end position="1348"/>
    </location>
</feature>
<dbReference type="PANTHER" id="PTHR23244">
    <property type="entry name" value="KELCH REPEAT DOMAIN"/>
    <property type="match status" value="1"/>
</dbReference>
<feature type="compositionally biased region" description="Polar residues" evidence="7">
    <location>
        <begin position="626"/>
        <end position="648"/>
    </location>
</feature>
<dbReference type="InterPro" id="IPR015915">
    <property type="entry name" value="Kelch-typ_b-propeller"/>
</dbReference>
<dbReference type="SUPFAM" id="SSF117281">
    <property type="entry name" value="Kelch motif"/>
    <property type="match status" value="1"/>
</dbReference>
<dbReference type="InterPro" id="IPR006652">
    <property type="entry name" value="Kelch_1"/>
</dbReference>
<comment type="subcellular location">
    <subcellularLocation>
        <location evidence="1">Cytoplasm</location>
    </subcellularLocation>
</comment>
<feature type="compositionally biased region" description="Polar residues" evidence="7">
    <location>
        <begin position="1325"/>
        <end position="1334"/>
    </location>
</feature>
<reference evidence="8 9" key="1">
    <citation type="submission" date="2017-03" db="EMBL/GenBank/DDBJ databases">
        <title>Genomes of endolithic fungi from Antarctica.</title>
        <authorList>
            <person name="Coleine C."/>
            <person name="Masonjones S."/>
            <person name="Stajich J.E."/>
        </authorList>
    </citation>
    <scope>NUCLEOTIDE SEQUENCE [LARGE SCALE GENOMIC DNA]</scope>
    <source>
        <strain evidence="8 9">CCFEE 5187</strain>
    </source>
</reference>
<evidence type="ECO:0000256" key="7">
    <source>
        <dbReference type="SAM" id="MobiDB-lite"/>
    </source>
</evidence>
<dbReference type="EMBL" id="NAJN01000266">
    <property type="protein sequence ID" value="TKA75895.1"/>
    <property type="molecule type" value="Genomic_DNA"/>
</dbReference>
<comment type="caution">
    <text evidence="8">The sequence shown here is derived from an EMBL/GenBank/DDBJ whole genome shotgun (WGS) entry which is preliminary data.</text>
</comment>
<evidence type="ECO:0000256" key="3">
    <source>
        <dbReference type="ARBA" id="ARBA00022490"/>
    </source>
</evidence>
<dbReference type="FunFam" id="2.120.10.80:FF:000049">
    <property type="entry name" value="Cell polarity protein (Tea1)"/>
    <property type="match status" value="1"/>
</dbReference>
<feature type="compositionally biased region" description="Polar residues" evidence="7">
    <location>
        <begin position="1434"/>
        <end position="1443"/>
    </location>
</feature>
<keyword evidence="2" id="KW-0880">Kelch repeat</keyword>
<feature type="region of interest" description="Disordered" evidence="7">
    <location>
        <begin position="1275"/>
        <end position="1299"/>
    </location>
</feature>
<feature type="compositionally biased region" description="Basic and acidic residues" evidence="7">
    <location>
        <begin position="678"/>
        <end position="701"/>
    </location>
</feature>
<organism evidence="8 9">
    <name type="scientific">Cryomyces minteri</name>
    <dbReference type="NCBI Taxonomy" id="331657"/>
    <lineage>
        <taxon>Eukaryota</taxon>
        <taxon>Fungi</taxon>
        <taxon>Dikarya</taxon>
        <taxon>Ascomycota</taxon>
        <taxon>Pezizomycotina</taxon>
        <taxon>Dothideomycetes</taxon>
        <taxon>Dothideomycetes incertae sedis</taxon>
        <taxon>Cryomyces</taxon>
    </lineage>
</organism>
<dbReference type="OrthoDB" id="45365at2759"/>
<feature type="region of interest" description="Disordered" evidence="7">
    <location>
        <begin position="1406"/>
        <end position="1448"/>
    </location>
</feature>
<evidence type="ECO:0000256" key="1">
    <source>
        <dbReference type="ARBA" id="ARBA00004496"/>
    </source>
</evidence>
<dbReference type="GO" id="GO:0061245">
    <property type="term" value="P:establishment or maintenance of bipolar cell polarity"/>
    <property type="evidence" value="ECO:0007669"/>
    <property type="project" value="TreeGrafter"/>
</dbReference>
<feature type="region of interest" description="Disordered" evidence="7">
    <location>
        <begin position="1508"/>
        <end position="1569"/>
    </location>
</feature>
<evidence type="ECO:0000256" key="4">
    <source>
        <dbReference type="ARBA" id="ARBA00022737"/>
    </source>
</evidence>
<feature type="coiled-coil region" evidence="6">
    <location>
        <begin position="872"/>
        <end position="928"/>
    </location>
</feature>
<dbReference type="SMART" id="SM00612">
    <property type="entry name" value="Kelch"/>
    <property type="match status" value="2"/>
</dbReference>
<feature type="compositionally biased region" description="Basic and acidic residues" evidence="7">
    <location>
        <begin position="1690"/>
        <end position="1704"/>
    </location>
</feature>
<feature type="region of interest" description="Disordered" evidence="7">
    <location>
        <begin position="1"/>
        <end position="116"/>
    </location>
</feature>
<evidence type="ECO:0000313" key="8">
    <source>
        <dbReference type="EMBL" id="TKA75895.1"/>
    </source>
</evidence>
<keyword evidence="3" id="KW-0963">Cytoplasm</keyword>
<dbReference type="Gene3D" id="2.120.10.80">
    <property type="entry name" value="Kelch-type beta propeller"/>
    <property type="match status" value="1"/>
</dbReference>
<dbReference type="PANTHER" id="PTHR23244:SF456">
    <property type="entry name" value="MULTIPLE EPIDERMAL GROWTH FACTOR-LIKE DOMAINS PROTEIN 8"/>
    <property type="match status" value="1"/>
</dbReference>
<name>A0A4U0XM48_9PEZI</name>
<evidence type="ECO:0000256" key="2">
    <source>
        <dbReference type="ARBA" id="ARBA00022441"/>
    </source>
</evidence>
<feature type="compositionally biased region" description="Basic and acidic residues" evidence="7">
    <location>
        <begin position="1003"/>
        <end position="1017"/>
    </location>
</feature>
<accession>A0A4U0XM48</accession>
<feature type="compositionally biased region" description="Basic and acidic residues" evidence="7">
    <location>
        <begin position="84"/>
        <end position="96"/>
    </location>
</feature>
<protein>
    <submittedName>
        <fullName evidence="8">Uncharacterized protein</fullName>
    </submittedName>
</protein>